<gene>
    <name evidence="1" type="ORF">SAMN05660461_2304</name>
</gene>
<evidence type="ECO:0000313" key="2">
    <source>
        <dbReference type="Proteomes" id="UP000190166"/>
    </source>
</evidence>
<name>A0A1T5NNS9_9BACT</name>
<dbReference type="EMBL" id="FUZZ01000001">
    <property type="protein sequence ID" value="SKD01798.1"/>
    <property type="molecule type" value="Genomic_DNA"/>
</dbReference>
<reference evidence="1 2" key="1">
    <citation type="submission" date="2017-02" db="EMBL/GenBank/DDBJ databases">
        <authorList>
            <person name="Peterson S.W."/>
        </authorList>
    </citation>
    <scope>NUCLEOTIDE SEQUENCE [LARGE SCALE GENOMIC DNA]</scope>
    <source>
        <strain evidence="1 2">DSM 18108</strain>
    </source>
</reference>
<accession>A0A1T5NNS9</accession>
<proteinExistence type="predicted"/>
<protein>
    <submittedName>
        <fullName evidence="1">Uncharacterized protein</fullName>
    </submittedName>
</protein>
<dbReference type="PROSITE" id="PS51257">
    <property type="entry name" value="PROKAR_LIPOPROTEIN"/>
    <property type="match status" value="1"/>
</dbReference>
<dbReference type="RefSeq" id="WP_079469489.1">
    <property type="nucleotide sequence ID" value="NZ_FUZZ01000001.1"/>
</dbReference>
<sequence>MQRTLLLLPVLILSCKQPATKTPQEAASVTETQAVPVPFTVISGNINSDSAVFEAAGITAAIANSGTGMQTIHITREGKRLINYMRAIDSTAKAIPVPQLIITGTDTVVGLSTAPAAAPNIFFKIKNNKATYIKTGNASKETAPDTIKKAPADAGAL</sequence>
<evidence type="ECO:0000313" key="1">
    <source>
        <dbReference type="EMBL" id="SKD01798.1"/>
    </source>
</evidence>
<keyword evidence="2" id="KW-1185">Reference proteome</keyword>
<organism evidence="1 2">
    <name type="scientific">Chitinophaga ginsengisegetis</name>
    <dbReference type="NCBI Taxonomy" id="393003"/>
    <lineage>
        <taxon>Bacteria</taxon>
        <taxon>Pseudomonadati</taxon>
        <taxon>Bacteroidota</taxon>
        <taxon>Chitinophagia</taxon>
        <taxon>Chitinophagales</taxon>
        <taxon>Chitinophagaceae</taxon>
        <taxon>Chitinophaga</taxon>
    </lineage>
</organism>
<dbReference type="AlphaFoldDB" id="A0A1T5NNS9"/>
<dbReference type="Proteomes" id="UP000190166">
    <property type="component" value="Unassembled WGS sequence"/>
</dbReference>